<keyword evidence="7 10" id="KW-0472">Membrane</keyword>
<dbReference type="Pfam" id="PF03033">
    <property type="entry name" value="Glyco_transf_28"/>
    <property type="match status" value="1"/>
</dbReference>
<comment type="catalytic activity">
    <reaction evidence="10">
        <text>di-trans,octa-cis-undecaprenyl diphospho-N-acetyl-alpha-D-muramoyl-L-alanyl-D-glutamyl-meso-2,6-diaminopimeloyl-D-alanyl-D-alanine + UDP-N-acetyl-alpha-D-glucosamine = di-trans,octa-cis-undecaprenyl diphospho-[N-acetyl-alpha-D-glucosaminyl-(1-&gt;4)]-N-acetyl-alpha-D-muramoyl-L-alanyl-D-glutamyl-meso-2,6-diaminopimeloyl-D-alanyl-D-alanine + UDP + H(+)</text>
        <dbReference type="Rhea" id="RHEA:31227"/>
        <dbReference type="ChEBI" id="CHEBI:15378"/>
        <dbReference type="ChEBI" id="CHEBI:57705"/>
        <dbReference type="ChEBI" id="CHEBI:58223"/>
        <dbReference type="ChEBI" id="CHEBI:61387"/>
        <dbReference type="ChEBI" id="CHEBI:61388"/>
        <dbReference type="EC" id="2.4.1.227"/>
    </reaction>
</comment>
<dbReference type="PANTHER" id="PTHR21015:SF22">
    <property type="entry name" value="GLYCOSYLTRANSFERASE"/>
    <property type="match status" value="1"/>
</dbReference>
<dbReference type="GO" id="GO:0016757">
    <property type="term" value="F:glycosyltransferase activity"/>
    <property type="evidence" value="ECO:0007669"/>
    <property type="project" value="UniProtKB-KW"/>
</dbReference>
<comment type="subcellular location">
    <subcellularLocation>
        <location evidence="10">Cell membrane</location>
        <topology evidence="10">Peripheral membrane protein</topology>
        <orientation evidence="10">Cytoplasmic side</orientation>
    </subcellularLocation>
</comment>
<dbReference type="InterPro" id="IPR007235">
    <property type="entry name" value="Glyco_trans_28_C"/>
</dbReference>
<dbReference type="CDD" id="cd03785">
    <property type="entry name" value="GT28_MurG"/>
    <property type="match status" value="1"/>
</dbReference>
<dbReference type="SUPFAM" id="SSF53756">
    <property type="entry name" value="UDP-Glycosyltransferase/glycogen phosphorylase"/>
    <property type="match status" value="1"/>
</dbReference>
<dbReference type="InterPro" id="IPR004276">
    <property type="entry name" value="GlycoTrans_28_N"/>
</dbReference>
<gene>
    <name evidence="10 13" type="primary">murG</name>
    <name evidence="13" type="ORF">HQ603_08095</name>
</gene>
<evidence type="ECO:0000256" key="2">
    <source>
        <dbReference type="ARBA" id="ARBA00022618"/>
    </source>
</evidence>
<evidence type="ECO:0000259" key="11">
    <source>
        <dbReference type="Pfam" id="PF03033"/>
    </source>
</evidence>
<feature type="domain" description="Glycosyl transferase family 28 C-terminal" evidence="12">
    <location>
        <begin position="198"/>
        <end position="355"/>
    </location>
</feature>
<keyword evidence="2 10" id="KW-0132">Cell division</keyword>
<dbReference type="Proteomes" id="UP000825228">
    <property type="component" value="Unassembled WGS sequence"/>
</dbReference>
<keyword evidence="9 10" id="KW-0961">Cell wall biogenesis/degradation</keyword>
<feature type="binding site" evidence="10">
    <location>
        <begin position="16"/>
        <end position="18"/>
    </location>
    <ligand>
        <name>UDP-N-acetyl-alpha-D-glucosamine</name>
        <dbReference type="ChEBI" id="CHEBI:57705"/>
    </ligand>
</feature>
<feature type="binding site" evidence="10">
    <location>
        <position position="129"/>
    </location>
    <ligand>
        <name>UDP-N-acetyl-alpha-D-glucosamine</name>
        <dbReference type="ChEBI" id="CHEBI:57705"/>
    </ligand>
</feature>
<comment type="function">
    <text evidence="10">Cell wall formation. Catalyzes the transfer of a GlcNAc subunit on undecaprenyl-pyrophosphoryl-MurNAc-pentapeptide (lipid intermediate I) to form undecaprenyl-pyrophosphoryl-MurNAc-(pentapeptide)GlcNAc (lipid intermediate II).</text>
</comment>
<organism evidence="13 14">
    <name type="scientific">Rhodococcoides corynebacterioides</name>
    <dbReference type="NCBI Taxonomy" id="53972"/>
    <lineage>
        <taxon>Bacteria</taxon>
        <taxon>Bacillati</taxon>
        <taxon>Actinomycetota</taxon>
        <taxon>Actinomycetes</taxon>
        <taxon>Mycobacteriales</taxon>
        <taxon>Nocardiaceae</taxon>
        <taxon>Rhodococcoides</taxon>
    </lineage>
</organism>
<proteinExistence type="inferred from homology"/>
<evidence type="ECO:0000313" key="14">
    <source>
        <dbReference type="Proteomes" id="UP000825228"/>
    </source>
</evidence>
<evidence type="ECO:0000256" key="3">
    <source>
        <dbReference type="ARBA" id="ARBA00022676"/>
    </source>
</evidence>
<protein>
    <recommendedName>
        <fullName evidence="10">UDP-N-acetylglucosamine--N-acetylmuramyl-(pentapeptide) pyrophosphoryl-undecaprenol N-acetylglucosamine transferase</fullName>
        <ecNumber evidence="10">2.4.1.227</ecNumber>
    </recommendedName>
    <alternativeName>
        <fullName evidence="10">Undecaprenyl-PP-MurNAc-pentapeptide-UDPGlcNAc GlcNAc transferase</fullName>
    </alternativeName>
</protein>
<evidence type="ECO:0000256" key="4">
    <source>
        <dbReference type="ARBA" id="ARBA00022679"/>
    </source>
</evidence>
<keyword evidence="6 10" id="KW-0573">Peptidoglycan synthesis</keyword>
<dbReference type="RefSeq" id="WP_222684038.1">
    <property type="nucleotide sequence ID" value="NZ_JABUBT010000025.1"/>
</dbReference>
<dbReference type="Gene3D" id="3.40.50.2000">
    <property type="entry name" value="Glycogen Phosphorylase B"/>
    <property type="match status" value="2"/>
</dbReference>
<feature type="binding site" evidence="10">
    <location>
        <position position="205"/>
    </location>
    <ligand>
        <name>UDP-N-acetyl-alpha-D-glucosamine</name>
        <dbReference type="ChEBI" id="CHEBI:57705"/>
    </ligand>
</feature>
<keyword evidence="14" id="KW-1185">Reference proteome</keyword>
<keyword evidence="8 10" id="KW-0131">Cell cycle</keyword>
<dbReference type="EC" id="2.4.1.227" evidence="10"/>
<keyword evidence="5 10" id="KW-0133">Cell shape</keyword>
<name>A0ABS7P4B6_9NOCA</name>
<dbReference type="InterPro" id="IPR006009">
    <property type="entry name" value="GlcNAc_MurG"/>
</dbReference>
<comment type="caution">
    <text evidence="13">The sequence shown here is derived from an EMBL/GenBank/DDBJ whole genome shotgun (WGS) entry which is preliminary data.</text>
</comment>
<sequence>MTRPAPVSVVVAGGGTAGHIEPALAVADALRELDPEVRVTALGTERGLETTLVPARGYALELIPPVPLPRRLSRPLLALPANVVRSVRATRAVLTEVDADVVIGFGGYVALPAYLAARGRVPVIVHEANASAGVANKVGARVADRVLAAVAKSGVHARGRADAEVIGIPVRPTITDLDRAAVRAEARAHFGLPADGPVLLVFGGSQGARSLNEAVSGAAPALAAAGVSVLHAHGPKNTLDVASTPEAPYVAVPYLSRMDLAYAAADVALCRSGAMTVAEVSAVGLPAVYVPLPHGNGEQELNARPVAAAGGGVVIADAELTPETVASRVVPLVTDPDAVRRMGVAAAGAGHRGAATEVARIVLETARTRRKPTS</sequence>
<feature type="domain" description="Glycosyltransferase family 28 N-terminal" evidence="11">
    <location>
        <begin position="9"/>
        <end position="147"/>
    </location>
</feature>
<dbReference type="HAMAP" id="MF_00033">
    <property type="entry name" value="MurG"/>
    <property type="match status" value="1"/>
</dbReference>
<evidence type="ECO:0000313" key="13">
    <source>
        <dbReference type="EMBL" id="MBY6366712.1"/>
    </source>
</evidence>
<evidence type="ECO:0000256" key="1">
    <source>
        <dbReference type="ARBA" id="ARBA00022475"/>
    </source>
</evidence>
<accession>A0ABS7P4B6</accession>
<evidence type="ECO:0000259" key="12">
    <source>
        <dbReference type="Pfam" id="PF04101"/>
    </source>
</evidence>
<keyword evidence="1 10" id="KW-1003">Cell membrane</keyword>
<evidence type="ECO:0000256" key="5">
    <source>
        <dbReference type="ARBA" id="ARBA00022960"/>
    </source>
</evidence>
<comment type="similarity">
    <text evidence="10">Belongs to the glycosyltransferase 28 family. MurG subfamily.</text>
</comment>
<dbReference type="Pfam" id="PF04101">
    <property type="entry name" value="Glyco_tran_28_C"/>
    <property type="match status" value="1"/>
</dbReference>
<comment type="caution">
    <text evidence="10">Lacks conserved residue(s) required for the propagation of feature annotation.</text>
</comment>
<keyword evidence="3 10" id="KW-0328">Glycosyltransferase</keyword>
<feature type="binding site" evidence="10">
    <location>
        <position position="171"/>
    </location>
    <ligand>
        <name>UDP-N-acetyl-alpha-D-glucosamine</name>
        <dbReference type="ChEBI" id="CHEBI:57705"/>
    </ligand>
</feature>
<keyword evidence="4 10" id="KW-0808">Transferase</keyword>
<evidence type="ECO:0000256" key="7">
    <source>
        <dbReference type="ARBA" id="ARBA00023136"/>
    </source>
</evidence>
<dbReference type="NCBIfam" id="TIGR01133">
    <property type="entry name" value="murG"/>
    <property type="match status" value="1"/>
</dbReference>
<evidence type="ECO:0000256" key="6">
    <source>
        <dbReference type="ARBA" id="ARBA00022984"/>
    </source>
</evidence>
<comment type="pathway">
    <text evidence="10">Cell wall biogenesis; peptidoglycan biosynthesis.</text>
</comment>
<dbReference type="PANTHER" id="PTHR21015">
    <property type="entry name" value="UDP-N-ACETYLGLUCOSAMINE--N-ACETYLMURAMYL-(PENTAPEPTIDE) PYROPHOSPHORYL-UNDECAPRENOL N-ACETYLGLUCOSAMINE TRANSFERASE 1"/>
    <property type="match status" value="1"/>
</dbReference>
<feature type="binding site" evidence="10">
    <location>
        <position position="299"/>
    </location>
    <ligand>
        <name>UDP-N-acetyl-alpha-D-glucosamine</name>
        <dbReference type="ChEBI" id="CHEBI:57705"/>
    </ligand>
</feature>
<reference evidence="13 14" key="1">
    <citation type="submission" date="2020-06" db="EMBL/GenBank/DDBJ databases">
        <title>Taxonomy, biology and ecology of Rhodococcus bacteria occurring in California pistachio and other woody hosts as revealed by genome sequence analyses.</title>
        <authorList>
            <person name="Gai Y."/>
            <person name="Riely B."/>
        </authorList>
    </citation>
    <scope>NUCLEOTIDE SEQUENCE [LARGE SCALE GENOMIC DNA]</scope>
    <source>
        <strain evidence="13 14">BP-281</strain>
    </source>
</reference>
<evidence type="ECO:0000256" key="10">
    <source>
        <dbReference type="HAMAP-Rule" id="MF_00033"/>
    </source>
</evidence>
<dbReference type="EMBL" id="JABUBU010000004">
    <property type="protein sequence ID" value="MBY6366712.1"/>
    <property type="molecule type" value="Genomic_DNA"/>
</dbReference>
<evidence type="ECO:0000256" key="8">
    <source>
        <dbReference type="ARBA" id="ARBA00023306"/>
    </source>
</evidence>
<evidence type="ECO:0000256" key="9">
    <source>
        <dbReference type="ARBA" id="ARBA00023316"/>
    </source>
</evidence>